<evidence type="ECO:0000313" key="3">
    <source>
        <dbReference type="Proteomes" id="UP000694523"/>
    </source>
</evidence>
<name>A0A8C6S221_9GOBI</name>
<dbReference type="PANTHER" id="PTHR45784:SF3">
    <property type="entry name" value="C-TYPE LECTIN DOMAIN FAMILY 4 MEMBER K-LIKE-RELATED"/>
    <property type="match status" value="1"/>
</dbReference>
<evidence type="ECO:0000313" key="2">
    <source>
        <dbReference type="Ensembl" id="ENSNMLP00000000431.1"/>
    </source>
</evidence>
<accession>A0A8C6S221</accession>
<dbReference type="Pfam" id="PF00059">
    <property type="entry name" value="Lectin_C"/>
    <property type="match status" value="1"/>
</dbReference>
<protein>
    <recommendedName>
        <fullName evidence="1">C-type lectin domain-containing protein</fullName>
    </recommendedName>
</protein>
<dbReference type="Gene3D" id="3.10.100.10">
    <property type="entry name" value="Mannose-Binding Protein A, subunit A"/>
    <property type="match status" value="1"/>
</dbReference>
<dbReference type="InterPro" id="IPR001304">
    <property type="entry name" value="C-type_lectin-like"/>
</dbReference>
<evidence type="ECO:0000259" key="1">
    <source>
        <dbReference type="PROSITE" id="PS50041"/>
    </source>
</evidence>
<dbReference type="Ensembl" id="ENSNMLT00000000513.1">
    <property type="protein sequence ID" value="ENSNMLP00000000431.1"/>
    <property type="gene ID" value="ENSNMLG00000000349.1"/>
</dbReference>
<dbReference type="SUPFAM" id="SSF56436">
    <property type="entry name" value="C-type lectin-like"/>
    <property type="match status" value="1"/>
</dbReference>
<dbReference type="PANTHER" id="PTHR45784">
    <property type="entry name" value="C-TYPE LECTIN DOMAIN FAMILY 20 MEMBER A-RELATED"/>
    <property type="match status" value="1"/>
</dbReference>
<dbReference type="InterPro" id="IPR016186">
    <property type="entry name" value="C-type_lectin-like/link_sf"/>
</dbReference>
<dbReference type="Proteomes" id="UP000694523">
    <property type="component" value="Unplaced"/>
</dbReference>
<reference evidence="2" key="1">
    <citation type="submission" date="2025-08" db="UniProtKB">
        <authorList>
            <consortium name="Ensembl"/>
        </authorList>
    </citation>
    <scope>IDENTIFICATION</scope>
</reference>
<proteinExistence type="predicted"/>
<dbReference type="PROSITE" id="PS50041">
    <property type="entry name" value="C_TYPE_LECTIN_2"/>
    <property type="match status" value="1"/>
</dbReference>
<sequence>FGPLTSVNFIFHTFSFKKTLYVVETSSSWEDALAHCRANHSELAMIRSSAENSEVTSLVDSLGLVFVWIGLYREPWRWSDNTSVHFTNWKSVGLVITNRHCAAEEASDHLWIPLFCEALLPFFCYTAVLINETRSDG</sequence>
<feature type="domain" description="C-type lectin" evidence="1">
    <location>
        <begin position="16"/>
        <end position="125"/>
    </location>
</feature>
<dbReference type="AlphaFoldDB" id="A0A8C6S221"/>
<dbReference type="InterPro" id="IPR016187">
    <property type="entry name" value="CTDL_fold"/>
</dbReference>
<organism evidence="2 3">
    <name type="scientific">Neogobius melanostomus</name>
    <name type="common">round goby</name>
    <dbReference type="NCBI Taxonomy" id="47308"/>
    <lineage>
        <taxon>Eukaryota</taxon>
        <taxon>Metazoa</taxon>
        <taxon>Chordata</taxon>
        <taxon>Craniata</taxon>
        <taxon>Vertebrata</taxon>
        <taxon>Euteleostomi</taxon>
        <taxon>Actinopterygii</taxon>
        <taxon>Neopterygii</taxon>
        <taxon>Teleostei</taxon>
        <taxon>Neoteleostei</taxon>
        <taxon>Acanthomorphata</taxon>
        <taxon>Gobiaria</taxon>
        <taxon>Gobiiformes</taxon>
        <taxon>Gobioidei</taxon>
        <taxon>Gobiidae</taxon>
        <taxon>Benthophilinae</taxon>
        <taxon>Neogobiini</taxon>
        <taxon>Neogobius</taxon>
    </lineage>
</organism>
<dbReference type="SMART" id="SM00034">
    <property type="entry name" value="CLECT"/>
    <property type="match status" value="1"/>
</dbReference>
<reference evidence="2" key="2">
    <citation type="submission" date="2025-09" db="UniProtKB">
        <authorList>
            <consortium name="Ensembl"/>
        </authorList>
    </citation>
    <scope>IDENTIFICATION</scope>
</reference>
<keyword evidence="3" id="KW-1185">Reference proteome</keyword>